<proteinExistence type="predicted"/>
<dbReference type="EMBL" id="OX451736">
    <property type="protein sequence ID" value="CAI8590878.1"/>
    <property type="molecule type" value="Genomic_DNA"/>
</dbReference>
<dbReference type="GO" id="GO:0003723">
    <property type="term" value="F:RNA binding"/>
    <property type="evidence" value="ECO:0007669"/>
    <property type="project" value="UniProtKB-UniRule"/>
</dbReference>
<feature type="domain" description="K Homology" evidence="4">
    <location>
        <begin position="356"/>
        <end position="430"/>
    </location>
</feature>
<keyword evidence="1" id="KW-0677">Repeat</keyword>
<feature type="domain" description="K Homology" evidence="4">
    <location>
        <begin position="37"/>
        <end position="108"/>
    </location>
</feature>
<dbReference type="InterPro" id="IPR036612">
    <property type="entry name" value="KH_dom_type_1_sf"/>
</dbReference>
<reference evidence="5 6" key="1">
    <citation type="submission" date="2023-01" db="EMBL/GenBank/DDBJ databases">
        <authorList>
            <person name="Kreplak J."/>
        </authorList>
    </citation>
    <scope>NUCLEOTIDE SEQUENCE [LARGE SCALE GENOMIC DNA]</scope>
</reference>
<dbReference type="SUPFAM" id="SSF54791">
    <property type="entry name" value="Eukaryotic type KH-domain (KH-domain type I)"/>
    <property type="match status" value="5"/>
</dbReference>
<dbReference type="SMART" id="SM00322">
    <property type="entry name" value="KH"/>
    <property type="match status" value="5"/>
</dbReference>
<evidence type="ECO:0000256" key="1">
    <source>
        <dbReference type="ARBA" id="ARBA00022737"/>
    </source>
</evidence>
<dbReference type="Pfam" id="PF00013">
    <property type="entry name" value="KH_1"/>
    <property type="match status" value="5"/>
</dbReference>
<feature type="domain" description="K Homology" evidence="4">
    <location>
        <begin position="140"/>
        <end position="218"/>
    </location>
</feature>
<dbReference type="CDD" id="cd22459">
    <property type="entry name" value="KH-I_PEPPER_rpt1_like"/>
    <property type="match status" value="2"/>
</dbReference>
<dbReference type="PANTHER" id="PTHR10288">
    <property type="entry name" value="KH DOMAIN CONTAINING RNA BINDING PROTEIN"/>
    <property type="match status" value="1"/>
</dbReference>
<name>A0AAV0Z1L3_VICFA</name>
<protein>
    <recommendedName>
        <fullName evidence="4">K Homology domain-containing protein</fullName>
    </recommendedName>
</protein>
<feature type="region of interest" description="Disordered" evidence="3">
    <location>
        <begin position="1"/>
        <end position="31"/>
    </location>
</feature>
<evidence type="ECO:0000259" key="4">
    <source>
        <dbReference type="SMART" id="SM00322"/>
    </source>
</evidence>
<evidence type="ECO:0000313" key="6">
    <source>
        <dbReference type="Proteomes" id="UP001157006"/>
    </source>
</evidence>
<dbReference type="Proteomes" id="UP001157006">
    <property type="component" value="Chromosome 1L"/>
</dbReference>
<sequence>MGEVGKRNRPQRDRGDRNGDNKNQKRRVNDNERDRGELVVYRILCPDGVIGSVIGKNGKVINSIRQETRAKVKVVDPFPGSKNRVITIYCHIKDKEEIDAEDEFDNDKPLCAAQDALIKVHSAISNATEAAGDSEKKRKSKEECQILVPSSQSAIMIGKAGATIKRMRVKTRTNIKVVSKDAADPEHSCAMEFDNFVVITGEPEAVKRALFAVSTIMYKFSPKEDIPLDTSLPETPHSIIIPSEVPIYPPDTGNAWSLYSSSLPVVSSLGASQSEELVIRMLCPSGKIGHVIGKGGGTIKRMRQASGARIEVDDSKARHDDCLITITATESSSDLKSIAVEAVLLLQEKINDEDDTPVSIRLLVPSKVIGCIIGRSGSIINEIRKRTKADIQISRSNKPKYADDNDELVEVVGEVDCVRDALIQIILRLREDVLRKRDIDQKPPIGAESLYAGSSVLSAPSMLPSIPAAALAYDQRTGSASGTGLGMHSSSSRYGYDSYSMADNGYGSISSYATKMYDGHSLPPLSTSEMLIPANAVGKVVGKGGANLANIRKISGATVEISESKSYRGERVALISGTSEEKRAAENLIQAFIMAA</sequence>
<organism evidence="5 6">
    <name type="scientific">Vicia faba</name>
    <name type="common">Broad bean</name>
    <name type="synonym">Faba vulgaris</name>
    <dbReference type="NCBI Taxonomy" id="3906"/>
    <lineage>
        <taxon>Eukaryota</taxon>
        <taxon>Viridiplantae</taxon>
        <taxon>Streptophyta</taxon>
        <taxon>Embryophyta</taxon>
        <taxon>Tracheophyta</taxon>
        <taxon>Spermatophyta</taxon>
        <taxon>Magnoliopsida</taxon>
        <taxon>eudicotyledons</taxon>
        <taxon>Gunneridae</taxon>
        <taxon>Pentapetalae</taxon>
        <taxon>rosids</taxon>
        <taxon>fabids</taxon>
        <taxon>Fabales</taxon>
        <taxon>Fabaceae</taxon>
        <taxon>Papilionoideae</taxon>
        <taxon>50 kb inversion clade</taxon>
        <taxon>NPAAA clade</taxon>
        <taxon>Hologalegina</taxon>
        <taxon>IRL clade</taxon>
        <taxon>Fabeae</taxon>
        <taxon>Vicia</taxon>
    </lineage>
</organism>
<dbReference type="Gene3D" id="3.30.1370.10">
    <property type="entry name" value="K Homology domain, type 1"/>
    <property type="match status" value="5"/>
</dbReference>
<keyword evidence="2" id="KW-0694">RNA-binding</keyword>
<dbReference type="InterPro" id="IPR004088">
    <property type="entry name" value="KH_dom_type_1"/>
</dbReference>
<evidence type="ECO:0000256" key="3">
    <source>
        <dbReference type="SAM" id="MobiDB-lite"/>
    </source>
</evidence>
<evidence type="ECO:0000256" key="2">
    <source>
        <dbReference type="PROSITE-ProRule" id="PRU00117"/>
    </source>
</evidence>
<gene>
    <name evidence="5" type="ORF">VFH_I461600</name>
</gene>
<accession>A0AAV0Z1L3</accession>
<evidence type="ECO:0000313" key="5">
    <source>
        <dbReference type="EMBL" id="CAI8590878.1"/>
    </source>
</evidence>
<feature type="domain" description="K Homology" evidence="4">
    <location>
        <begin position="524"/>
        <end position="594"/>
    </location>
</feature>
<dbReference type="InterPro" id="IPR004087">
    <property type="entry name" value="KH_dom"/>
</dbReference>
<feature type="domain" description="K Homology" evidence="4">
    <location>
        <begin position="275"/>
        <end position="348"/>
    </location>
</feature>
<keyword evidence="6" id="KW-1185">Reference proteome</keyword>
<dbReference type="CDD" id="cd22462">
    <property type="entry name" value="KH-I_HEN4_like_rpt5"/>
    <property type="match status" value="1"/>
</dbReference>
<dbReference type="PROSITE" id="PS50084">
    <property type="entry name" value="KH_TYPE_1"/>
    <property type="match status" value="5"/>
</dbReference>
<dbReference type="AlphaFoldDB" id="A0AAV0Z1L3"/>